<feature type="compositionally biased region" description="Acidic residues" evidence="1">
    <location>
        <begin position="252"/>
        <end position="274"/>
    </location>
</feature>
<dbReference type="AlphaFoldDB" id="A0A8W8HLJ9"/>
<feature type="region of interest" description="Disordered" evidence="1">
    <location>
        <begin position="252"/>
        <end position="282"/>
    </location>
</feature>
<feature type="compositionally biased region" description="Basic and acidic residues" evidence="1">
    <location>
        <begin position="32"/>
        <end position="41"/>
    </location>
</feature>
<name>A0A8W8HLJ9_MAGGI</name>
<accession>A0A8W8HLJ9</accession>
<proteinExistence type="predicted"/>
<reference evidence="2" key="1">
    <citation type="submission" date="2022-08" db="UniProtKB">
        <authorList>
            <consortium name="EnsemblMetazoa"/>
        </authorList>
    </citation>
    <scope>IDENTIFICATION</scope>
    <source>
        <strain evidence="2">05x7-T-G4-1.051#20</strain>
    </source>
</reference>
<evidence type="ECO:0000313" key="3">
    <source>
        <dbReference type="Proteomes" id="UP000005408"/>
    </source>
</evidence>
<evidence type="ECO:0000313" key="2">
    <source>
        <dbReference type="EnsemblMetazoa" id="G1008.15:cds"/>
    </source>
</evidence>
<keyword evidence="3" id="KW-1185">Reference proteome</keyword>
<organism evidence="2 3">
    <name type="scientific">Magallana gigas</name>
    <name type="common">Pacific oyster</name>
    <name type="synonym">Crassostrea gigas</name>
    <dbReference type="NCBI Taxonomy" id="29159"/>
    <lineage>
        <taxon>Eukaryota</taxon>
        <taxon>Metazoa</taxon>
        <taxon>Spiralia</taxon>
        <taxon>Lophotrochozoa</taxon>
        <taxon>Mollusca</taxon>
        <taxon>Bivalvia</taxon>
        <taxon>Autobranchia</taxon>
        <taxon>Pteriomorphia</taxon>
        <taxon>Ostreida</taxon>
        <taxon>Ostreoidea</taxon>
        <taxon>Ostreidae</taxon>
        <taxon>Magallana</taxon>
    </lineage>
</organism>
<dbReference type="Proteomes" id="UP000005408">
    <property type="component" value="Unassembled WGS sequence"/>
</dbReference>
<feature type="region of interest" description="Disordered" evidence="1">
    <location>
        <begin position="182"/>
        <end position="218"/>
    </location>
</feature>
<dbReference type="EnsemblMetazoa" id="G1008.15">
    <property type="protein sequence ID" value="G1008.15:cds"/>
    <property type="gene ID" value="G1008"/>
</dbReference>
<sequence length="345" mass="39487">MNFIETELEEEEEVAVEQVLPDGSKVRRKRFKSGESIKSENGEPESMELVEEEGPEKEAVHYEENEEILEDGTVHKVSRTRRQSLKRVKRTLISESGEEENIFDDDVAVPGKAKEDVIEVFEEPAKPVTKVEEVEVVRDDGKVMKKRMVMNRMVSNVKTFHQSFDDAGNLQEDEYEIEAIIPGTESTFVEGDDSTTSSSSSEYSDDDDDGNDEEIDVEDLDLVEEDCQSGTTVTTKQVIKQTFTSRTYETDETELWIDENDFEEDSTDGAEGGDTETHRLTMKKEIHTRTVMKDGREQTFVHEEAQIEQEEETPEELKDSMQQIIDQFMESPAQPDQYKALEHDV</sequence>
<protein>
    <submittedName>
        <fullName evidence="2">Uncharacterized protein</fullName>
    </submittedName>
</protein>
<evidence type="ECO:0000256" key="1">
    <source>
        <dbReference type="SAM" id="MobiDB-lite"/>
    </source>
</evidence>
<feature type="compositionally biased region" description="Acidic residues" evidence="1">
    <location>
        <begin position="203"/>
        <end position="218"/>
    </location>
</feature>
<feature type="region of interest" description="Disordered" evidence="1">
    <location>
        <begin position="30"/>
        <end position="50"/>
    </location>
</feature>